<feature type="domain" description="Carboxylesterase type B" evidence="3">
    <location>
        <begin position="364"/>
        <end position="828"/>
    </location>
</feature>
<dbReference type="InterPro" id="IPR029063">
    <property type="entry name" value="SAM-dependent_MTases_sf"/>
</dbReference>
<dbReference type="InterPro" id="IPR019826">
    <property type="entry name" value="Carboxylesterase_B_AS"/>
</dbReference>
<dbReference type="EMBL" id="JH971387">
    <property type="protein sequence ID" value="EKM82220.1"/>
    <property type="molecule type" value="Genomic_DNA"/>
</dbReference>
<evidence type="ECO:0000256" key="2">
    <source>
        <dbReference type="ARBA" id="ARBA00022801"/>
    </source>
</evidence>
<dbReference type="HOGENOM" id="CLU_330919_0_0_1"/>
<dbReference type="GO" id="GO:0016787">
    <property type="term" value="F:hydrolase activity"/>
    <property type="evidence" value="ECO:0007669"/>
    <property type="project" value="UniProtKB-KW"/>
</dbReference>
<evidence type="ECO:0000256" key="1">
    <source>
        <dbReference type="ARBA" id="ARBA00005964"/>
    </source>
</evidence>
<name>K5Y2V2_AGABU</name>
<dbReference type="InterPro" id="IPR029058">
    <property type="entry name" value="AB_hydrolase_fold"/>
</dbReference>
<dbReference type="eggNOG" id="KOG4389">
    <property type="taxonomic scope" value="Eukaryota"/>
</dbReference>
<dbReference type="ESTHER" id="agabu-k5y2v2">
    <property type="family name" value="Fungal_carboxylesterase_lipase"/>
</dbReference>
<dbReference type="AlphaFoldDB" id="K5Y2V2"/>
<reference evidence="5" key="1">
    <citation type="journal article" date="2012" name="Proc. Natl. Acad. Sci. U.S.A.">
        <title>Genome sequence of the button mushroom Agaricus bisporus reveals mechanisms governing adaptation to a humic-rich ecological niche.</title>
        <authorList>
            <person name="Morin E."/>
            <person name="Kohler A."/>
            <person name="Baker A.R."/>
            <person name="Foulongne-Oriol M."/>
            <person name="Lombard V."/>
            <person name="Nagy L.G."/>
            <person name="Ohm R.A."/>
            <person name="Patyshakuliyeva A."/>
            <person name="Brun A."/>
            <person name="Aerts A.L."/>
            <person name="Bailey A.M."/>
            <person name="Billette C."/>
            <person name="Coutinho P.M."/>
            <person name="Deakin G."/>
            <person name="Doddapaneni H."/>
            <person name="Floudas D."/>
            <person name="Grimwood J."/>
            <person name="Hilden K."/>
            <person name="Kuees U."/>
            <person name="LaButti K.M."/>
            <person name="Lapidus A."/>
            <person name="Lindquist E.A."/>
            <person name="Lucas S.M."/>
            <person name="Murat C."/>
            <person name="Riley R.W."/>
            <person name="Salamov A.A."/>
            <person name="Schmutz J."/>
            <person name="Subramanian V."/>
            <person name="Woesten H.A.B."/>
            <person name="Xu J."/>
            <person name="Eastwood D.C."/>
            <person name="Foster G.D."/>
            <person name="Sonnenberg A.S."/>
            <person name="Cullen D."/>
            <person name="de Vries R.P."/>
            <person name="Lundell T."/>
            <person name="Hibbett D.S."/>
            <person name="Henrissat B."/>
            <person name="Burton K.S."/>
            <person name="Kerrigan R.W."/>
            <person name="Challen M.P."/>
            <person name="Grigoriev I.V."/>
            <person name="Martin F."/>
        </authorList>
    </citation>
    <scope>NUCLEOTIDE SEQUENCE [LARGE SCALE GENOMIC DNA]</scope>
    <source>
        <strain evidence="5">JB137-S8 / ATCC MYA-4627 / FGSC 10392</strain>
    </source>
</reference>
<dbReference type="InterPro" id="IPR002018">
    <property type="entry name" value="CarbesteraseB"/>
</dbReference>
<evidence type="ECO:0000313" key="4">
    <source>
        <dbReference type="EMBL" id="EKM82220.1"/>
    </source>
</evidence>
<organism evidence="4 5">
    <name type="scientific">Agaricus bisporus var. burnettii (strain JB137-S8 / ATCC MYA-4627 / FGSC 10392)</name>
    <name type="common">White button mushroom</name>
    <dbReference type="NCBI Taxonomy" id="597362"/>
    <lineage>
        <taxon>Eukaryota</taxon>
        <taxon>Fungi</taxon>
        <taxon>Dikarya</taxon>
        <taxon>Basidiomycota</taxon>
        <taxon>Agaricomycotina</taxon>
        <taxon>Agaricomycetes</taxon>
        <taxon>Agaricomycetidae</taxon>
        <taxon>Agaricales</taxon>
        <taxon>Agaricineae</taxon>
        <taxon>Agaricaceae</taxon>
        <taxon>Agaricus</taxon>
    </lineage>
</organism>
<dbReference type="SUPFAM" id="SSF53335">
    <property type="entry name" value="S-adenosyl-L-methionine-dependent methyltransferases"/>
    <property type="match status" value="1"/>
</dbReference>
<keyword evidence="2" id="KW-0378">Hydrolase</keyword>
<dbReference type="GeneID" id="18822171"/>
<comment type="similarity">
    <text evidence="1">Belongs to the type-B carboxylesterase/lipase family.</text>
</comment>
<protein>
    <recommendedName>
        <fullName evidence="3">Carboxylesterase type B domain-containing protein</fullName>
    </recommendedName>
</protein>
<dbReference type="STRING" id="597362.K5Y2V2"/>
<dbReference type="Pfam" id="PF00135">
    <property type="entry name" value="COesterase"/>
    <property type="match status" value="1"/>
</dbReference>
<dbReference type="OrthoDB" id="408631at2759"/>
<dbReference type="RefSeq" id="XP_007327924.1">
    <property type="nucleotide sequence ID" value="XM_007327862.1"/>
</dbReference>
<accession>K5Y2V2</accession>
<dbReference type="InterPro" id="IPR050309">
    <property type="entry name" value="Type-B_Carboxylest/Lipase"/>
</dbReference>
<sequence>MTSTVANAPIQHQKSLPEATYLLPTTESERIRFDTQHQSITRAFGDKLVLSPVILTKGDKVLDSGAGSCSWLLDFATTLTLDIELYASDIETRFFPINPPKNVKLWEASSVDLPKDWSNAFQLVHQRLLITISELFRVTKPGGWVELCEAGAEIDCPSHPNHRALTATRIAYEASDHVIQAAMLLPQWLKDAGFVKIQSVEGKYPIGKWAGSDGEHARHGLIGFLRALKAPILTKGGLGFAESEEEYDAIIDDFERICDNTPKTFGRNYTIYAHKPVQILSILSERRREESEDSQEKHPLSSNRYCPSVFYSNLSTYVAGAIISHGTQLDQMSKDGIMVAMFTGSLISFALISSTLAAPQARGPTVKLDYGTFHGLEDSSTGIVYYRGVRFADPPIGNLRWRAPVSPPSIHLGDVDATEFADACIDAGQTGVNPGTSEDCLFGNVYVPIDTTTSDALPVMVWFHGGGFQSGNSRAPPEMMMQSSANPMIFVSFAYRLGPLGFLGGNQIHDNGDLNAGFLDQRAALRWLQRYISQFGGDKEKVTIWGESAGAGSTMFHLIANGGDNENLFHAAMGDSPSLSFVPVFDEDYDVTLFNDYASFAGCGNQGNDIVDCLRTAEIDTLAVASNRLLASRTSTLFVFAPIVDRSVINERPVEAFKAGRFAHVPVLFGSNTNEGAFWSAGLPDPSANTSMPNATKETVFNFIRGQYTTLTQASLDPGFELYPLDSFNGSFSLQAQQMYGEARYICTASLIAGSASRFSTSFQYHYDNPHLGSFHGDDLQAFFNPPSNADENDLALFEAMREYFTSFVTTGIPSAKNEVAWEPASSSAGSPRMLFHPGSVAMEDISDELDTRCNFWHEISGELQT</sequence>
<proteinExistence type="inferred from homology"/>
<dbReference type="Proteomes" id="UP000008493">
    <property type="component" value="Unassembled WGS sequence"/>
</dbReference>
<dbReference type="FunCoup" id="K5Y2V2">
    <property type="interactions" value="2"/>
</dbReference>
<dbReference type="Gene3D" id="3.40.50.1820">
    <property type="entry name" value="alpha/beta hydrolase"/>
    <property type="match status" value="1"/>
</dbReference>
<dbReference type="PROSITE" id="PS00122">
    <property type="entry name" value="CARBOXYLESTERASE_B_1"/>
    <property type="match status" value="1"/>
</dbReference>
<dbReference type="KEGG" id="abp:AGABI1DRAFT105528"/>
<evidence type="ECO:0000313" key="5">
    <source>
        <dbReference type="Proteomes" id="UP000008493"/>
    </source>
</evidence>
<dbReference type="SUPFAM" id="SSF53474">
    <property type="entry name" value="alpha/beta-Hydrolases"/>
    <property type="match status" value="1"/>
</dbReference>
<evidence type="ECO:0000259" key="3">
    <source>
        <dbReference type="Pfam" id="PF00135"/>
    </source>
</evidence>
<gene>
    <name evidence="4" type="ORF">AGABI1DRAFT_105528</name>
</gene>
<dbReference type="PANTHER" id="PTHR11559">
    <property type="entry name" value="CARBOXYLESTERASE"/>
    <property type="match status" value="1"/>
</dbReference>
<keyword evidence="5" id="KW-1185">Reference proteome</keyword>
<dbReference type="Gene3D" id="3.40.50.150">
    <property type="entry name" value="Vaccinia Virus protein VP39"/>
    <property type="match status" value="1"/>
</dbReference>
<dbReference type="InParanoid" id="K5Y2V2"/>